<reference evidence="1 2" key="1">
    <citation type="submission" date="2020-06" db="EMBL/GenBank/DDBJ databases">
        <title>Sulfitobacter algicola sp. nov., isolated from green algae.</title>
        <authorList>
            <person name="Wang C."/>
        </authorList>
    </citation>
    <scope>NUCLEOTIDE SEQUENCE [LARGE SCALE GENOMIC DNA]</scope>
    <source>
        <strain evidence="1 2">1151</strain>
    </source>
</reference>
<keyword evidence="2" id="KW-1185">Reference proteome</keyword>
<dbReference type="Proteomes" id="UP000777935">
    <property type="component" value="Unassembled WGS sequence"/>
</dbReference>
<dbReference type="EMBL" id="JABUFE010000004">
    <property type="protein sequence ID" value="NSX54976.1"/>
    <property type="molecule type" value="Genomic_DNA"/>
</dbReference>
<accession>A0ABX2IQ15</accession>
<proteinExistence type="predicted"/>
<protein>
    <submittedName>
        <fullName evidence="1">Uncharacterized protein</fullName>
    </submittedName>
</protein>
<gene>
    <name evidence="1" type="ORF">HRQ87_09195</name>
</gene>
<organism evidence="1 2">
    <name type="scientific">Parasulfitobacter algicola</name>
    <dbReference type="NCBI Taxonomy" id="2614809"/>
    <lineage>
        <taxon>Bacteria</taxon>
        <taxon>Pseudomonadati</taxon>
        <taxon>Pseudomonadota</taxon>
        <taxon>Alphaproteobacteria</taxon>
        <taxon>Rhodobacterales</taxon>
        <taxon>Roseobacteraceae</taxon>
        <taxon>Parasulfitobacter</taxon>
    </lineage>
</organism>
<name>A0ABX2IQ15_9RHOB</name>
<sequence>MVIPNFAHAGAWQIFRDNCLFPIESGELVQLTDMTPSASFKNDGDTYSKYNFDNGAYILSISDSGQWCYLVVTNEKTEASADIANEFLAWSSQLEVIDRYQEIEGEQDALMLVSAFWRTPKMSVTLRFLKTGILLRAAEEVDLDL</sequence>
<comment type="caution">
    <text evidence="1">The sequence shown here is derived from an EMBL/GenBank/DDBJ whole genome shotgun (WGS) entry which is preliminary data.</text>
</comment>
<evidence type="ECO:0000313" key="2">
    <source>
        <dbReference type="Proteomes" id="UP000777935"/>
    </source>
</evidence>
<dbReference type="RefSeq" id="WP_174137546.1">
    <property type="nucleotide sequence ID" value="NZ_JABUFE010000004.1"/>
</dbReference>
<evidence type="ECO:0000313" key="1">
    <source>
        <dbReference type="EMBL" id="NSX54976.1"/>
    </source>
</evidence>